<dbReference type="SUPFAM" id="SSF81383">
    <property type="entry name" value="F-box domain"/>
    <property type="match status" value="1"/>
</dbReference>
<evidence type="ECO:0000256" key="1">
    <source>
        <dbReference type="SAM" id="MobiDB-lite"/>
    </source>
</evidence>
<feature type="region of interest" description="Disordered" evidence="1">
    <location>
        <begin position="364"/>
        <end position="447"/>
    </location>
</feature>
<organism evidence="3 4">
    <name type="scientific">Alectoria fallacina</name>
    <dbReference type="NCBI Taxonomy" id="1903189"/>
    <lineage>
        <taxon>Eukaryota</taxon>
        <taxon>Fungi</taxon>
        <taxon>Dikarya</taxon>
        <taxon>Ascomycota</taxon>
        <taxon>Pezizomycotina</taxon>
        <taxon>Lecanoromycetes</taxon>
        <taxon>OSLEUM clade</taxon>
        <taxon>Lecanoromycetidae</taxon>
        <taxon>Lecanorales</taxon>
        <taxon>Lecanorineae</taxon>
        <taxon>Parmeliaceae</taxon>
        <taxon>Alectoria</taxon>
    </lineage>
</organism>
<evidence type="ECO:0000313" key="4">
    <source>
        <dbReference type="Proteomes" id="UP000664203"/>
    </source>
</evidence>
<accession>A0A8H3EQT3</accession>
<feature type="region of interest" description="Disordered" evidence="1">
    <location>
        <begin position="85"/>
        <end position="108"/>
    </location>
</feature>
<evidence type="ECO:0000313" key="3">
    <source>
        <dbReference type="EMBL" id="CAF9910422.1"/>
    </source>
</evidence>
<name>A0A8H3EQT3_9LECA</name>
<dbReference type="Proteomes" id="UP000664203">
    <property type="component" value="Unassembled WGS sequence"/>
</dbReference>
<proteinExistence type="predicted"/>
<keyword evidence="4" id="KW-1185">Reference proteome</keyword>
<protein>
    <recommendedName>
        <fullName evidence="2">F-box domain-containing protein</fullName>
    </recommendedName>
</protein>
<dbReference type="EMBL" id="CAJPDR010000042">
    <property type="protein sequence ID" value="CAF9910422.1"/>
    <property type="molecule type" value="Genomic_DNA"/>
</dbReference>
<dbReference type="OrthoDB" id="2322499at2759"/>
<sequence>MLFHISTPKTMGEYVAIQESKKASKRKSAHRLDMEPSTKKKTLLHGPLPSAPAHSQVNDTKYLRPTTEILKLADACPLPARAQAHDMTNPGPTSMNRQPDHGSVTPAQGHEITNHELATQKSEFDHGSLPPAHDQAQDMTDLGPATKKPKLSYANLPPARVHYRISSVERAHAEAEYYRERLRRWCELHGFDYHLLDQSAVSDTLLMSPNFDVHNYMATKISKGHSYACGPSDFDVYPVDDLSSENLTAERVKNNTHGVHKQSLGDLSCHSAAPNTAPQVRPVSCEMSLHHKPARGPINKGFLGSGDETSHLPSVQSRTAKASLAFGGKFIEACPPLGDLTSTSLSSVDSTLKGSFCCSSDPHMEYNTTPARPDRVASIGSDRDRGDDTAAARSDQIAPLSPHSNLRDDTTLASSSQNSSVEPACNKGGRPRGRKPRALKIPKGPTRFQKNHPVKALVNIDVWENILLFCSPDLLLKARTVSSTFRSVLKDDSLIWKKARIKHFGPDMPDPPSGLSEPQYADLLTRIGCQTHGCESTRTRKTYWAFQKRLCIGCFQKAFLPPKALRSVFKELETSTTPQYRSIAQYYQRMEEFLPGMKFDRWDNYQWLGNYDPTPSWGQLYRSGQYTGFPAAAYANFSSELAAFVGNEYDVAHGQFCSNEPMPGKTCPSQDALNAWFEAKRAANDALVPELQAVENWYESYKRENQKVGKDLRKNRESFYEEQAELAGLNKAVLKHCESYQAAIAISRPASLQSWKILLPKIMAEDETSKKIMFEKEAEREAKRETEAVIRYIEEHGM</sequence>
<comment type="caution">
    <text evidence="3">The sequence shown here is derived from an EMBL/GenBank/DDBJ whole genome shotgun (WGS) entry which is preliminary data.</text>
</comment>
<feature type="compositionally biased region" description="Basic residues" evidence="1">
    <location>
        <begin position="429"/>
        <end position="440"/>
    </location>
</feature>
<feature type="domain" description="F-box" evidence="2">
    <location>
        <begin position="458"/>
        <end position="498"/>
    </location>
</feature>
<feature type="compositionally biased region" description="Basic and acidic residues" evidence="1">
    <location>
        <begin position="381"/>
        <end position="390"/>
    </location>
</feature>
<feature type="region of interest" description="Disordered" evidence="1">
    <location>
        <begin position="20"/>
        <end position="56"/>
    </location>
</feature>
<dbReference type="InterPro" id="IPR001810">
    <property type="entry name" value="F-box_dom"/>
</dbReference>
<dbReference type="Pfam" id="PF00646">
    <property type="entry name" value="F-box"/>
    <property type="match status" value="1"/>
</dbReference>
<gene>
    <name evidence="3" type="ORF">ALECFALPRED_006593</name>
</gene>
<reference evidence="3" key="1">
    <citation type="submission" date="2021-03" db="EMBL/GenBank/DDBJ databases">
        <authorList>
            <person name="Tagirdzhanova G."/>
        </authorList>
    </citation>
    <scope>NUCLEOTIDE SEQUENCE</scope>
</reference>
<feature type="region of interest" description="Disordered" evidence="1">
    <location>
        <begin position="124"/>
        <end position="153"/>
    </location>
</feature>
<evidence type="ECO:0000259" key="2">
    <source>
        <dbReference type="SMART" id="SM00256"/>
    </source>
</evidence>
<dbReference type="SMART" id="SM00256">
    <property type="entry name" value="FBOX"/>
    <property type="match status" value="1"/>
</dbReference>
<feature type="compositionally biased region" description="Polar residues" evidence="1">
    <location>
        <begin position="411"/>
        <end position="421"/>
    </location>
</feature>
<dbReference type="AlphaFoldDB" id="A0A8H3EQT3"/>
<dbReference type="InterPro" id="IPR036047">
    <property type="entry name" value="F-box-like_dom_sf"/>
</dbReference>